<name>A0AC35F506_9BILA</name>
<sequence length="118" mass="13911">MLRNSFSVLKLSNIFISRCLSTTTSSSTTDSSSPQLMPSFEFLKEAQKRGLSERLSRIIAEIEVIKEISHELPLYLNDSQWDFLLHVRNFDEREEFLRNIYFSEISRERSEQQNESEK</sequence>
<evidence type="ECO:0000313" key="2">
    <source>
        <dbReference type="WBParaSite" id="PS1159_v2.g1388.t1"/>
    </source>
</evidence>
<dbReference type="Proteomes" id="UP000887580">
    <property type="component" value="Unplaced"/>
</dbReference>
<protein>
    <submittedName>
        <fullName evidence="2">Uncharacterized protein</fullName>
    </submittedName>
</protein>
<organism evidence="1 2">
    <name type="scientific">Panagrolaimus sp. PS1159</name>
    <dbReference type="NCBI Taxonomy" id="55785"/>
    <lineage>
        <taxon>Eukaryota</taxon>
        <taxon>Metazoa</taxon>
        <taxon>Ecdysozoa</taxon>
        <taxon>Nematoda</taxon>
        <taxon>Chromadorea</taxon>
        <taxon>Rhabditida</taxon>
        <taxon>Tylenchina</taxon>
        <taxon>Panagrolaimomorpha</taxon>
        <taxon>Panagrolaimoidea</taxon>
        <taxon>Panagrolaimidae</taxon>
        <taxon>Panagrolaimus</taxon>
    </lineage>
</organism>
<dbReference type="WBParaSite" id="PS1159_v2.g1388.t1">
    <property type="protein sequence ID" value="PS1159_v2.g1388.t1"/>
    <property type="gene ID" value="PS1159_v2.g1388"/>
</dbReference>
<accession>A0AC35F506</accession>
<proteinExistence type="predicted"/>
<reference evidence="2" key="1">
    <citation type="submission" date="2022-11" db="UniProtKB">
        <authorList>
            <consortium name="WormBaseParasite"/>
        </authorList>
    </citation>
    <scope>IDENTIFICATION</scope>
</reference>
<evidence type="ECO:0000313" key="1">
    <source>
        <dbReference type="Proteomes" id="UP000887580"/>
    </source>
</evidence>